<proteinExistence type="predicted"/>
<dbReference type="EMBL" id="JBHRYQ010000001">
    <property type="protein sequence ID" value="MFC3809986.1"/>
    <property type="molecule type" value="Genomic_DNA"/>
</dbReference>
<dbReference type="InterPro" id="IPR036938">
    <property type="entry name" value="PAP2/HPO_sf"/>
</dbReference>
<feature type="transmembrane region" description="Helical" evidence="1">
    <location>
        <begin position="108"/>
        <end position="128"/>
    </location>
</feature>
<dbReference type="Gene3D" id="1.20.144.10">
    <property type="entry name" value="Phosphatidic acid phosphatase type 2/haloperoxidase"/>
    <property type="match status" value="1"/>
</dbReference>
<organism evidence="3 4">
    <name type="scientific">Lacihabitans lacunae</name>
    <dbReference type="NCBI Taxonomy" id="1028214"/>
    <lineage>
        <taxon>Bacteria</taxon>
        <taxon>Pseudomonadati</taxon>
        <taxon>Bacteroidota</taxon>
        <taxon>Cytophagia</taxon>
        <taxon>Cytophagales</taxon>
        <taxon>Leadbetterellaceae</taxon>
        <taxon>Lacihabitans</taxon>
    </lineage>
</organism>
<name>A0ABV7YSP9_9BACT</name>
<feature type="transmembrane region" description="Helical" evidence="1">
    <location>
        <begin position="161"/>
        <end position="179"/>
    </location>
</feature>
<dbReference type="Pfam" id="PF01569">
    <property type="entry name" value="PAP2"/>
    <property type="match status" value="1"/>
</dbReference>
<dbReference type="PANTHER" id="PTHR14969:SF13">
    <property type="entry name" value="AT30094P"/>
    <property type="match status" value="1"/>
</dbReference>
<dbReference type="CDD" id="cd03395">
    <property type="entry name" value="PAP2_like_4"/>
    <property type="match status" value="1"/>
</dbReference>
<accession>A0ABV7YSP9</accession>
<feature type="transmembrane region" description="Helical" evidence="1">
    <location>
        <begin position="27"/>
        <end position="49"/>
    </location>
</feature>
<dbReference type="Proteomes" id="UP001595616">
    <property type="component" value="Unassembled WGS sequence"/>
</dbReference>
<keyword evidence="1" id="KW-1133">Transmembrane helix</keyword>
<feature type="transmembrane region" description="Helical" evidence="1">
    <location>
        <begin position="135"/>
        <end position="155"/>
    </location>
</feature>
<dbReference type="InterPro" id="IPR000326">
    <property type="entry name" value="PAP2/HPO"/>
</dbReference>
<evidence type="ECO:0000313" key="4">
    <source>
        <dbReference type="Proteomes" id="UP001595616"/>
    </source>
</evidence>
<gene>
    <name evidence="3" type="ORF">ACFOOI_04925</name>
</gene>
<dbReference type="SUPFAM" id="SSF48317">
    <property type="entry name" value="Acid phosphatase/Vanadium-dependent haloperoxidase"/>
    <property type="match status" value="1"/>
</dbReference>
<feature type="transmembrane region" description="Helical" evidence="1">
    <location>
        <begin position="56"/>
        <end position="78"/>
    </location>
</feature>
<evidence type="ECO:0000259" key="2">
    <source>
        <dbReference type="SMART" id="SM00014"/>
    </source>
</evidence>
<keyword evidence="1" id="KW-0472">Membrane</keyword>
<comment type="caution">
    <text evidence="3">The sequence shown here is derived from an EMBL/GenBank/DDBJ whole genome shotgun (WGS) entry which is preliminary data.</text>
</comment>
<evidence type="ECO:0000313" key="3">
    <source>
        <dbReference type="EMBL" id="MFC3809986.1"/>
    </source>
</evidence>
<reference evidence="4" key="1">
    <citation type="journal article" date="2019" name="Int. J. Syst. Evol. Microbiol.">
        <title>The Global Catalogue of Microorganisms (GCM) 10K type strain sequencing project: providing services to taxonomists for standard genome sequencing and annotation.</title>
        <authorList>
            <consortium name="The Broad Institute Genomics Platform"/>
            <consortium name="The Broad Institute Genome Sequencing Center for Infectious Disease"/>
            <person name="Wu L."/>
            <person name="Ma J."/>
        </authorList>
    </citation>
    <scope>NUCLEOTIDE SEQUENCE [LARGE SCALE GENOMIC DNA]</scope>
    <source>
        <strain evidence="4">CECT 7956</strain>
    </source>
</reference>
<evidence type="ECO:0000256" key="1">
    <source>
        <dbReference type="SAM" id="Phobius"/>
    </source>
</evidence>
<dbReference type="RefSeq" id="WP_379835700.1">
    <property type="nucleotide sequence ID" value="NZ_JBHRYQ010000001.1"/>
</dbReference>
<sequence>MIEYFIDIDQKFFLFLNGIHSPFWDKIMLLITTSRTWIPFYLFLIYIIFKNNKVKTGLWLVVVILISVGLADFVASGIMKPFFMRLRPCYEPLVSIQMHMVKDCGGQFGFVSSHASTSFALAFSFTALIKKYRLLNVFLWIWAFIVAYSRIYVGVHYPLDIFFGAIIGCFLSYLVIFIANKSINQLNIYE</sequence>
<dbReference type="PANTHER" id="PTHR14969">
    <property type="entry name" value="SPHINGOSINE-1-PHOSPHATE PHOSPHOHYDROLASE"/>
    <property type="match status" value="1"/>
</dbReference>
<dbReference type="SMART" id="SM00014">
    <property type="entry name" value="acidPPc"/>
    <property type="match status" value="1"/>
</dbReference>
<protein>
    <submittedName>
        <fullName evidence="3">Phosphatase PAP2 family protein</fullName>
    </submittedName>
</protein>
<keyword evidence="4" id="KW-1185">Reference proteome</keyword>
<keyword evidence="1" id="KW-0812">Transmembrane</keyword>
<feature type="domain" description="Phosphatidic acid phosphatase type 2/haloperoxidase" evidence="2">
    <location>
        <begin position="60"/>
        <end position="176"/>
    </location>
</feature>